<reference evidence="1" key="1">
    <citation type="submission" date="2015-11" db="EMBL/GenBank/DDBJ databases">
        <title>De novo transcriptome assembly of four potential Pierce s Disease insect vectors from Arizona vineyards.</title>
        <authorList>
            <person name="Tassone E.E."/>
        </authorList>
    </citation>
    <scope>NUCLEOTIDE SEQUENCE</scope>
</reference>
<accession>A0A1B6IEZ7</accession>
<evidence type="ECO:0000313" key="1">
    <source>
        <dbReference type="EMBL" id="JAS85519.1"/>
    </source>
</evidence>
<organism evidence="1">
    <name type="scientific">Homalodisca liturata</name>
    <dbReference type="NCBI Taxonomy" id="320908"/>
    <lineage>
        <taxon>Eukaryota</taxon>
        <taxon>Metazoa</taxon>
        <taxon>Ecdysozoa</taxon>
        <taxon>Arthropoda</taxon>
        <taxon>Hexapoda</taxon>
        <taxon>Insecta</taxon>
        <taxon>Pterygota</taxon>
        <taxon>Neoptera</taxon>
        <taxon>Paraneoptera</taxon>
        <taxon>Hemiptera</taxon>
        <taxon>Auchenorrhyncha</taxon>
        <taxon>Membracoidea</taxon>
        <taxon>Cicadellidae</taxon>
        <taxon>Cicadellinae</taxon>
        <taxon>Proconiini</taxon>
        <taxon>Homalodisca</taxon>
    </lineage>
</organism>
<sequence length="120" mass="13524">HNCGSEIAKLKSKSTRKRRCELDQIHDSLKSSLIFKDIMHCSGLRSCRMKTDIVKLKRRSNKKKKQNGKLQYKCSLKINAGNVDSEENDLLHGSVEGQLSSFLLSNLSTTTNTLQNTVSK</sequence>
<gene>
    <name evidence="1" type="ORF">g.712</name>
</gene>
<dbReference type="AlphaFoldDB" id="A0A1B6IEZ7"/>
<name>A0A1B6IEZ7_9HEMI</name>
<protein>
    <submittedName>
        <fullName evidence="1">Uncharacterized protein</fullName>
    </submittedName>
</protein>
<feature type="non-terminal residue" evidence="1">
    <location>
        <position position="120"/>
    </location>
</feature>
<proteinExistence type="predicted"/>
<feature type="non-terminal residue" evidence="1">
    <location>
        <position position="1"/>
    </location>
</feature>
<dbReference type="EMBL" id="GECU01022187">
    <property type="protein sequence ID" value="JAS85519.1"/>
    <property type="molecule type" value="Transcribed_RNA"/>
</dbReference>